<feature type="compositionally biased region" description="Basic and acidic residues" evidence="4">
    <location>
        <begin position="14"/>
        <end position="23"/>
    </location>
</feature>
<dbReference type="AlphaFoldDB" id="C3MCK2"/>
<dbReference type="Proteomes" id="UP000001054">
    <property type="component" value="Chromosome"/>
</dbReference>
<evidence type="ECO:0000256" key="4">
    <source>
        <dbReference type="SAM" id="MobiDB-lite"/>
    </source>
</evidence>
<reference evidence="5 6" key="1">
    <citation type="journal article" date="2009" name="Appl. Environ. Microbiol.">
        <title>Rhizobium sp. strain NGR234 possesses a remarkable number of secretion systems.</title>
        <authorList>
            <person name="Schmeisser C."/>
            <person name="Liesegang H."/>
            <person name="Krysciak D."/>
            <person name="Bakkou N."/>
            <person name="Le Quere A."/>
            <person name="Wollherr A."/>
            <person name="Heinemeyer I."/>
            <person name="Morgenstern B."/>
            <person name="Pommerening-Roeser A."/>
            <person name="Flores M."/>
            <person name="Palacios R."/>
            <person name="Brenner S."/>
            <person name="Gottschalk G."/>
            <person name="Schmitz R.A."/>
            <person name="Broughton W.J."/>
            <person name="Perret X."/>
            <person name="Strittmatter A.W."/>
            <person name="Streit W.R."/>
        </authorList>
    </citation>
    <scope>NUCLEOTIDE SEQUENCE [LARGE SCALE GENOMIC DNA]</scope>
    <source>
        <strain evidence="6">NBRC 101917 / NGR234</strain>
    </source>
</reference>
<dbReference type="InterPro" id="IPR006059">
    <property type="entry name" value="SBP"/>
</dbReference>
<dbReference type="eggNOG" id="COG1653">
    <property type="taxonomic scope" value="Bacteria"/>
</dbReference>
<dbReference type="PATRIC" id="fig|394.7.peg.4322"/>
<protein>
    <submittedName>
        <fullName evidence="5">Predicted sugar ABC transporter, substrate-binding protein</fullName>
    </submittedName>
</protein>
<name>C3MCK2_SINFN</name>
<evidence type="ECO:0000256" key="3">
    <source>
        <dbReference type="ARBA" id="ARBA00022764"/>
    </source>
</evidence>
<evidence type="ECO:0000256" key="1">
    <source>
        <dbReference type="ARBA" id="ARBA00004418"/>
    </source>
</evidence>
<dbReference type="Gene3D" id="3.40.190.10">
    <property type="entry name" value="Periplasmic binding protein-like II"/>
    <property type="match status" value="2"/>
</dbReference>
<proteinExistence type="inferred from homology"/>
<dbReference type="InterPro" id="IPR050490">
    <property type="entry name" value="Bact_solute-bd_prot1"/>
</dbReference>
<comment type="similarity">
    <text evidence="2">Belongs to the bacterial solute-binding protein 1 family.</text>
</comment>
<dbReference type="SUPFAM" id="SSF53850">
    <property type="entry name" value="Periplasmic binding protein-like II"/>
    <property type="match status" value="1"/>
</dbReference>
<dbReference type="PANTHER" id="PTHR43649:SF11">
    <property type="entry name" value="ABC TRANSPORTER SUBSTRATE-BINDING PROTEIN YESO-RELATED"/>
    <property type="match status" value="1"/>
</dbReference>
<dbReference type="InterPro" id="IPR006311">
    <property type="entry name" value="TAT_signal"/>
</dbReference>
<gene>
    <name evidence="5" type="ordered locus">NGR_c15130</name>
</gene>
<dbReference type="PANTHER" id="PTHR43649">
    <property type="entry name" value="ARABINOSE-BINDING PROTEIN-RELATED"/>
    <property type="match status" value="1"/>
</dbReference>
<evidence type="ECO:0000313" key="6">
    <source>
        <dbReference type="Proteomes" id="UP000001054"/>
    </source>
</evidence>
<dbReference type="GO" id="GO:0042597">
    <property type="term" value="C:periplasmic space"/>
    <property type="evidence" value="ECO:0007669"/>
    <property type="project" value="UniProtKB-SubCell"/>
</dbReference>
<accession>C3MCK2</accession>
<dbReference type="EMBL" id="CP001389">
    <property type="protein sequence ID" value="ACP25281.1"/>
    <property type="molecule type" value="Genomic_DNA"/>
</dbReference>
<dbReference type="Pfam" id="PF01547">
    <property type="entry name" value="SBP_bac_1"/>
    <property type="match status" value="1"/>
</dbReference>
<dbReference type="KEGG" id="rhi:NGR_c15130"/>
<dbReference type="HOGENOM" id="CLU_031285_5_0_5"/>
<dbReference type="PROSITE" id="PS51318">
    <property type="entry name" value="TAT"/>
    <property type="match status" value="1"/>
</dbReference>
<comment type="subcellular location">
    <subcellularLocation>
        <location evidence="1">Periplasm</location>
    </subcellularLocation>
</comment>
<dbReference type="STRING" id="394.NGR_c15130"/>
<organism evidence="5 6">
    <name type="scientific">Sinorhizobium fredii (strain NBRC 101917 / NGR234)</name>
    <dbReference type="NCBI Taxonomy" id="394"/>
    <lineage>
        <taxon>Bacteria</taxon>
        <taxon>Pseudomonadati</taxon>
        <taxon>Pseudomonadota</taxon>
        <taxon>Alphaproteobacteria</taxon>
        <taxon>Hyphomicrobiales</taxon>
        <taxon>Rhizobiaceae</taxon>
        <taxon>Sinorhizobium/Ensifer group</taxon>
        <taxon>Sinorhizobium</taxon>
    </lineage>
</organism>
<keyword evidence="3" id="KW-0574">Periplasm</keyword>
<dbReference type="OrthoDB" id="7317090at2"/>
<evidence type="ECO:0000313" key="5">
    <source>
        <dbReference type="EMBL" id="ACP25281.1"/>
    </source>
</evidence>
<keyword evidence="6" id="KW-1185">Reference proteome</keyword>
<feature type="region of interest" description="Disordered" evidence="4">
    <location>
        <begin position="1"/>
        <end position="23"/>
    </location>
</feature>
<evidence type="ECO:0000256" key="2">
    <source>
        <dbReference type="ARBA" id="ARBA00008520"/>
    </source>
</evidence>
<sequence length="454" mass="49170">MHKLLRSSVPPRAGGEREANNDRRNSMLFNRRTFLLGSAGAAAGLALGATSPLAAENVQLRAMWWGSNDRSKRTLSVAKLFQEKNPDISIVGESLSGDGYWTKLATQMAGRAIADVFQLEPSTISDYSKRGACLPLDPFIPSTLDVGAFGKDVLKLTTVDGKLWGIGLGLNAFALFYDADAFAKAGIVPPGVDTTWKEYADIAIEITKAAGKKNVWGGPYGARYAYVFDAWLRQRGSSLYTESGLGFGVDEAKEWYAYWEDLRKRGGTVGADIQTLDQNTIDTNCLSLGYSAMGMAYSNQMVGYQLIMKSKLGIGMLPRAEKGGPSGHYYRPALIWSIGATTEHGEEAAKFINFFVNDPEAGKILGVERGVPMSPKVREAILPSLNPTEAETVKYINALKDQVGSYPAPAPLGSTEFDQRVLRPIADELAFERISIADAATRLVEEGKATVRAG</sequence>